<keyword evidence="3" id="KW-1185">Reference proteome</keyword>
<evidence type="ECO:0000259" key="1">
    <source>
        <dbReference type="Pfam" id="PF09983"/>
    </source>
</evidence>
<dbReference type="Proteomes" id="UP000236311">
    <property type="component" value="Unassembled WGS sequence"/>
</dbReference>
<evidence type="ECO:0000313" key="2">
    <source>
        <dbReference type="EMBL" id="SOY31503.1"/>
    </source>
</evidence>
<dbReference type="AlphaFoldDB" id="A0A2K4ZM00"/>
<dbReference type="InterPro" id="IPR024534">
    <property type="entry name" value="JetD_C"/>
</dbReference>
<sequence length="351" mass="41358">MKKIPLEQLLGESRTDDYQAQYDYVLAQMEAQRIRPVKSSPLNGKKPALHLYYWAEEEKPDYHEELEELNFGMDPVLCTDYYLRHPEVYRSEARWVRMLNRYFLERREQKAGWGQPERVSLNERSFQIWGREKFLQKEQGRRILAHCGIRLEQLSVYETTEPLAYYSCSRKAPQTLLILENKDTFYSMRRFLGVMDGITRNAAVCRQTIFGVEIGTVIYGAGKGILRSFEDFRFCVEPYMNDSRNQIFYFGDLDYEGIGIYERLEGLFETVRPFAEAYEKMLEKARAFGLDLLPETSEKQNRNLSGRFFRHFSEETRKRMRQILESGKYIPQEIINIADFGEAGQNCGEGE</sequence>
<organism evidence="2 3">
    <name type="scientific">Acetatifactor muris</name>
    <dbReference type="NCBI Taxonomy" id="879566"/>
    <lineage>
        <taxon>Bacteria</taxon>
        <taxon>Bacillati</taxon>
        <taxon>Bacillota</taxon>
        <taxon>Clostridia</taxon>
        <taxon>Lachnospirales</taxon>
        <taxon>Lachnospiraceae</taxon>
        <taxon>Acetatifactor</taxon>
    </lineage>
</organism>
<dbReference type="RefSeq" id="WP_103241486.1">
    <property type="nucleotide sequence ID" value="NZ_JANJZD010000026.1"/>
</dbReference>
<accession>A0A2K4ZM00</accession>
<name>A0A2K4ZM00_9FIRM</name>
<protein>
    <recommendedName>
        <fullName evidence="1">Wadjet protein JetD C-terminal domain-containing protein</fullName>
    </recommendedName>
</protein>
<proteinExistence type="predicted"/>
<evidence type="ECO:0000313" key="3">
    <source>
        <dbReference type="Proteomes" id="UP000236311"/>
    </source>
</evidence>
<dbReference type="OrthoDB" id="9809365at2"/>
<dbReference type="Pfam" id="PF09983">
    <property type="entry name" value="JetD_C"/>
    <property type="match status" value="1"/>
</dbReference>
<gene>
    <name evidence="2" type="ORF">AMURIS_04247</name>
</gene>
<reference evidence="2 3" key="1">
    <citation type="submission" date="2018-01" db="EMBL/GenBank/DDBJ databases">
        <authorList>
            <person name="Gaut B.S."/>
            <person name="Morton B.R."/>
            <person name="Clegg M.T."/>
            <person name="Duvall M.R."/>
        </authorList>
    </citation>
    <scope>NUCLEOTIDE SEQUENCE [LARGE SCALE GENOMIC DNA]</scope>
    <source>
        <strain evidence="2">GP69</strain>
    </source>
</reference>
<feature type="domain" description="Wadjet protein JetD C-terminal" evidence="1">
    <location>
        <begin position="211"/>
        <end position="289"/>
    </location>
</feature>
<dbReference type="EMBL" id="OFSM01000026">
    <property type="protein sequence ID" value="SOY31503.1"/>
    <property type="molecule type" value="Genomic_DNA"/>
</dbReference>